<keyword evidence="10 11" id="KW-0998">Cell outer membrane</keyword>
<dbReference type="InterPro" id="IPR039426">
    <property type="entry name" value="TonB-dep_rcpt-like"/>
</dbReference>
<evidence type="ECO:0000256" key="4">
    <source>
        <dbReference type="ARBA" id="ARBA00022496"/>
    </source>
</evidence>
<evidence type="ECO:0000256" key="1">
    <source>
        <dbReference type="ARBA" id="ARBA00004571"/>
    </source>
</evidence>
<proteinExistence type="inferred from homology"/>
<dbReference type="EMBL" id="CABPSM010000007">
    <property type="protein sequence ID" value="VVE13975.1"/>
    <property type="molecule type" value="Genomic_DNA"/>
</dbReference>
<feature type="domain" description="TonB-dependent receptor plug" evidence="14">
    <location>
        <begin position="93"/>
        <end position="204"/>
    </location>
</feature>
<dbReference type="PANTHER" id="PTHR32552:SF81">
    <property type="entry name" value="TONB-DEPENDENT OUTER MEMBRANE RECEPTOR"/>
    <property type="match status" value="1"/>
</dbReference>
<evidence type="ECO:0000313" key="15">
    <source>
        <dbReference type="EMBL" id="VVE13975.1"/>
    </source>
</evidence>
<evidence type="ECO:0000256" key="11">
    <source>
        <dbReference type="PROSITE-ProRule" id="PRU01360"/>
    </source>
</evidence>
<sequence>MRTKLDLGRECRQRRTTGPSDLLRGRYVSLIVGPAIGLTALCSHAQSLGDAQVGASAPLAAKDMKGGQKNASPTDTTTLNTIEITANRRREPAREVPMQVNALSAQDLERKGNQSMRDYLTTEPGVSMSTQGAGQSQISMRGITTGTDISPTVGVYVDEVPFGSSTVYGGGAALALDMGLLDLNHIELLRGPQGTLYGAGAMGGLLKYVTNEPDTEGGLSGRAGVMFSGTRYGGLNHTENAVVNVPIKEGVAALRVSAFNQNDGGFINRIGGDPQRGVNGATTRGGRASLLLTPGRDLTIRLTATTQKIKRDGTAYVDYNFATRQPLYGDLEQNRKVNEPFDQSIQLYSANIEYDFGWGRLNAVSAYQSLRTTATLDQSTSYVPLLNGMFGAPVYSTGYSQQHIATKKFTQEFRLTSPGKQTLEWVAGLFYTNERSTNNQNVTLSGPGVSTSLLSATLPSTYKEYAAYGDLTYHLSSRLAATVGLRVAHNRQEFNQTTSGLLAGSKSLSAQSSDTSKTFLFTLNYLLTPNSSVYGRIASGYRPGGPQPSLLDLTTGTMTPSTFKPDTLTSYELGYKADFLDKRASLSVSLFDIEWKDIQLHDAVNGLGVITNGGKARSRGMELFGSLTPTPQWRFSMGMTYSDGRLTQDVPGIQARSGDRMPNTPTFAGSANADYFFDVASYRAYVGATVSYVGQRNSSFPNTKVTPNFNLPSYVRTDLRAGIDLRKARVAMFVHNLFDRRGMQSAATDYVPLGGAAQVAFIQPRTVGVQLDAPF</sequence>
<evidence type="ECO:0000256" key="10">
    <source>
        <dbReference type="ARBA" id="ARBA00023237"/>
    </source>
</evidence>
<keyword evidence="9 11" id="KW-0472">Membrane</keyword>
<dbReference type="InterPro" id="IPR036942">
    <property type="entry name" value="Beta-barrel_TonB_sf"/>
</dbReference>
<evidence type="ECO:0000259" key="14">
    <source>
        <dbReference type="Pfam" id="PF07715"/>
    </source>
</evidence>
<evidence type="ECO:0000259" key="13">
    <source>
        <dbReference type="Pfam" id="PF00593"/>
    </source>
</evidence>
<evidence type="ECO:0000256" key="3">
    <source>
        <dbReference type="ARBA" id="ARBA00022452"/>
    </source>
</evidence>
<organism evidence="15 16">
    <name type="scientific">Pandoraea horticolens</name>
    <dbReference type="NCBI Taxonomy" id="2508298"/>
    <lineage>
        <taxon>Bacteria</taxon>
        <taxon>Pseudomonadati</taxon>
        <taxon>Pseudomonadota</taxon>
        <taxon>Betaproteobacteria</taxon>
        <taxon>Burkholderiales</taxon>
        <taxon>Burkholderiaceae</taxon>
        <taxon>Pandoraea</taxon>
    </lineage>
</organism>
<keyword evidence="5 11" id="KW-0812">Transmembrane</keyword>
<feature type="domain" description="TonB-dependent receptor-like beta-barrel" evidence="13">
    <location>
        <begin position="315"/>
        <end position="737"/>
    </location>
</feature>
<dbReference type="SUPFAM" id="SSF56935">
    <property type="entry name" value="Porins"/>
    <property type="match status" value="1"/>
</dbReference>
<dbReference type="AlphaFoldDB" id="A0A5E4VSR0"/>
<comment type="similarity">
    <text evidence="11 12">Belongs to the TonB-dependent receptor family.</text>
</comment>
<dbReference type="InterPro" id="IPR000531">
    <property type="entry name" value="Beta-barrel_TonB"/>
</dbReference>
<evidence type="ECO:0000256" key="12">
    <source>
        <dbReference type="RuleBase" id="RU003357"/>
    </source>
</evidence>
<keyword evidence="3 11" id="KW-1134">Transmembrane beta strand</keyword>
<gene>
    <name evidence="15" type="ORF">PHO31112_02775</name>
</gene>
<reference evidence="15 16" key="1">
    <citation type="submission" date="2019-08" db="EMBL/GenBank/DDBJ databases">
        <authorList>
            <person name="Peeters C."/>
        </authorList>
    </citation>
    <scope>NUCLEOTIDE SEQUENCE [LARGE SCALE GENOMIC DNA]</scope>
    <source>
        <strain evidence="15 16">LMG 31112</strain>
    </source>
</reference>
<keyword evidence="6" id="KW-0408">Iron</keyword>
<evidence type="ECO:0000256" key="9">
    <source>
        <dbReference type="ARBA" id="ARBA00023136"/>
    </source>
</evidence>
<keyword evidence="2 11" id="KW-0813">Transport</keyword>
<evidence type="ECO:0000256" key="5">
    <source>
        <dbReference type="ARBA" id="ARBA00022692"/>
    </source>
</evidence>
<evidence type="ECO:0000256" key="7">
    <source>
        <dbReference type="ARBA" id="ARBA00023065"/>
    </source>
</evidence>
<evidence type="ECO:0000256" key="8">
    <source>
        <dbReference type="ARBA" id="ARBA00023077"/>
    </source>
</evidence>
<keyword evidence="16" id="KW-1185">Reference proteome</keyword>
<dbReference type="Proteomes" id="UP000343317">
    <property type="component" value="Unassembled WGS sequence"/>
</dbReference>
<keyword evidence="8 12" id="KW-0798">TonB box</keyword>
<evidence type="ECO:0000313" key="16">
    <source>
        <dbReference type="Proteomes" id="UP000343317"/>
    </source>
</evidence>
<dbReference type="Pfam" id="PF07715">
    <property type="entry name" value="Plug"/>
    <property type="match status" value="1"/>
</dbReference>
<evidence type="ECO:0000256" key="6">
    <source>
        <dbReference type="ARBA" id="ARBA00023004"/>
    </source>
</evidence>
<dbReference type="PANTHER" id="PTHR32552">
    <property type="entry name" value="FERRICHROME IRON RECEPTOR-RELATED"/>
    <property type="match status" value="1"/>
</dbReference>
<dbReference type="GO" id="GO:0006826">
    <property type="term" value="P:iron ion transport"/>
    <property type="evidence" value="ECO:0007669"/>
    <property type="project" value="UniProtKB-KW"/>
</dbReference>
<dbReference type="CDD" id="cd01347">
    <property type="entry name" value="ligand_gated_channel"/>
    <property type="match status" value="1"/>
</dbReference>
<name>A0A5E4VSR0_9BURK</name>
<dbReference type="GO" id="GO:0009279">
    <property type="term" value="C:cell outer membrane"/>
    <property type="evidence" value="ECO:0007669"/>
    <property type="project" value="UniProtKB-SubCell"/>
</dbReference>
<dbReference type="PROSITE" id="PS52016">
    <property type="entry name" value="TONB_DEPENDENT_REC_3"/>
    <property type="match status" value="1"/>
</dbReference>
<keyword evidence="4" id="KW-0410">Iron transport</keyword>
<dbReference type="InterPro" id="IPR012910">
    <property type="entry name" value="Plug_dom"/>
</dbReference>
<protein>
    <submittedName>
        <fullName evidence="15">Ligand-gated channel</fullName>
    </submittedName>
</protein>
<evidence type="ECO:0000256" key="2">
    <source>
        <dbReference type="ARBA" id="ARBA00022448"/>
    </source>
</evidence>
<accession>A0A5E4VSR0</accession>
<dbReference type="Pfam" id="PF00593">
    <property type="entry name" value="TonB_dep_Rec_b-barrel"/>
    <property type="match status" value="1"/>
</dbReference>
<comment type="subcellular location">
    <subcellularLocation>
        <location evidence="1 11">Cell outer membrane</location>
        <topology evidence="1 11">Multi-pass membrane protein</topology>
    </subcellularLocation>
</comment>
<keyword evidence="7" id="KW-0406">Ion transport</keyword>
<dbReference type="Gene3D" id="2.40.170.20">
    <property type="entry name" value="TonB-dependent receptor, beta-barrel domain"/>
    <property type="match status" value="1"/>
</dbReference>